<evidence type="ECO:0000256" key="6">
    <source>
        <dbReference type="ARBA" id="ARBA00022729"/>
    </source>
</evidence>
<evidence type="ECO:0000256" key="11">
    <source>
        <dbReference type="ARBA" id="ARBA00023157"/>
    </source>
</evidence>
<keyword evidence="12" id="KW-0675">Receptor</keyword>
<dbReference type="GO" id="GO:0004888">
    <property type="term" value="F:transmembrane signaling receptor activity"/>
    <property type="evidence" value="ECO:0007669"/>
    <property type="project" value="InterPro"/>
</dbReference>
<dbReference type="PRINTS" id="PR00254">
    <property type="entry name" value="NICOTINICR"/>
</dbReference>
<keyword evidence="9 18" id="KW-0406">Ion transport</keyword>
<dbReference type="InterPro" id="IPR036719">
    <property type="entry name" value="Neuro-gated_channel_TM_sf"/>
</dbReference>
<keyword evidence="10 18" id="KW-0472">Membrane</keyword>
<dbReference type="EnsemblMetazoa" id="SCAU015707-RA">
    <property type="protein sequence ID" value="SCAU015707-PA"/>
    <property type="gene ID" value="SCAU015707"/>
</dbReference>
<evidence type="ECO:0000256" key="16">
    <source>
        <dbReference type="ARBA" id="ARBA00023303"/>
    </source>
</evidence>
<comment type="subcellular location">
    <subcellularLocation>
        <location evidence="17">Postsynaptic cell membrane</location>
        <topology evidence="17">Multi-pass membrane protein</topology>
    </subcellularLocation>
</comment>
<keyword evidence="11" id="KW-1015">Disulfide bond</keyword>
<evidence type="ECO:0000256" key="3">
    <source>
        <dbReference type="ARBA" id="ARBA00022448"/>
    </source>
</evidence>
<dbReference type="CDD" id="cd19064">
    <property type="entry name" value="LGIC_TM_nAChR"/>
    <property type="match status" value="1"/>
</dbReference>
<feature type="chain" id="PRO_5022270309" description="Nicotinic acetylcholine receptor alpha 3 subunit" evidence="18">
    <location>
        <begin position="23"/>
        <end position="797"/>
    </location>
</feature>
<reference evidence="22" key="1">
    <citation type="submission" date="2020-05" db="UniProtKB">
        <authorList>
            <consortium name="EnsemblMetazoa"/>
        </authorList>
    </citation>
    <scope>IDENTIFICATION</scope>
    <source>
        <strain evidence="22">USDA</strain>
    </source>
</reference>
<evidence type="ECO:0000256" key="1">
    <source>
        <dbReference type="ARBA" id="ARBA00003328"/>
    </source>
</evidence>
<dbReference type="Pfam" id="PF02931">
    <property type="entry name" value="Neur_chan_LBD"/>
    <property type="match status" value="1"/>
</dbReference>
<dbReference type="Pfam" id="PF02932">
    <property type="entry name" value="Neur_chan_memb"/>
    <property type="match status" value="2"/>
</dbReference>
<dbReference type="FunFam" id="1.20.58.390:FF:000022">
    <property type="entry name" value="Nicotinic acetylcholine receptor subunit alpha4"/>
    <property type="match status" value="1"/>
</dbReference>
<evidence type="ECO:0000256" key="5">
    <source>
        <dbReference type="ARBA" id="ARBA00022692"/>
    </source>
</evidence>
<dbReference type="InterPro" id="IPR006029">
    <property type="entry name" value="Neurotrans-gated_channel_TM"/>
</dbReference>
<keyword evidence="16 18" id="KW-0407">Ion channel</keyword>
<evidence type="ECO:0008006" key="24">
    <source>
        <dbReference type="Google" id="ProtNLM"/>
    </source>
</evidence>
<keyword evidence="13" id="KW-0325">Glycoprotein</keyword>
<protein>
    <recommendedName>
        <fullName evidence="24">Nicotinic acetylcholine receptor alpha 3 subunit</fullName>
    </recommendedName>
</protein>
<dbReference type="Proteomes" id="UP000095300">
    <property type="component" value="Unassembled WGS sequence"/>
</dbReference>
<feature type="transmembrane region" description="Helical" evidence="18">
    <location>
        <begin position="242"/>
        <end position="265"/>
    </location>
</feature>
<dbReference type="InterPro" id="IPR006202">
    <property type="entry name" value="Neur_chan_lig-bd"/>
</dbReference>
<dbReference type="CDD" id="cd19031">
    <property type="entry name" value="LGIC_ECD_nAChR_proto_alpha-like"/>
    <property type="match status" value="1"/>
</dbReference>
<evidence type="ECO:0000256" key="8">
    <source>
        <dbReference type="ARBA" id="ARBA00023018"/>
    </source>
</evidence>
<evidence type="ECO:0000256" key="10">
    <source>
        <dbReference type="ARBA" id="ARBA00023136"/>
    </source>
</evidence>
<keyword evidence="8" id="KW-0770">Synapse</keyword>
<evidence type="ECO:0000259" key="20">
    <source>
        <dbReference type="Pfam" id="PF02931"/>
    </source>
</evidence>
<dbReference type="PROSITE" id="PS00236">
    <property type="entry name" value="NEUROTR_ION_CHANNEL"/>
    <property type="match status" value="1"/>
</dbReference>
<dbReference type="InterPro" id="IPR018000">
    <property type="entry name" value="Neurotransmitter_ion_chnl_CS"/>
</dbReference>
<dbReference type="InterPro" id="IPR006201">
    <property type="entry name" value="Neur_channel"/>
</dbReference>
<evidence type="ECO:0000256" key="19">
    <source>
        <dbReference type="SAM" id="MobiDB-lite"/>
    </source>
</evidence>
<feature type="domain" description="Neurotransmitter-gated ion-channel transmembrane" evidence="21">
    <location>
        <begin position="686"/>
        <end position="762"/>
    </location>
</feature>
<name>A0A1I8QBR2_STOCA</name>
<dbReference type="SUPFAM" id="SSF63712">
    <property type="entry name" value="Nicotinic receptor ligand binding domain-like"/>
    <property type="match status" value="1"/>
</dbReference>
<feature type="domain" description="Neurotransmitter-gated ion-channel transmembrane" evidence="21">
    <location>
        <begin position="248"/>
        <end position="362"/>
    </location>
</feature>
<feature type="transmembrane region" description="Helical" evidence="18">
    <location>
        <begin position="307"/>
        <end position="328"/>
    </location>
</feature>
<evidence type="ECO:0000256" key="13">
    <source>
        <dbReference type="ARBA" id="ARBA00023180"/>
    </source>
</evidence>
<dbReference type="VEuPathDB" id="VectorBase:SCAU015707"/>
<evidence type="ECO:0000256" key="17">
    <source>
        <dbReference type="ARBA" id="ARBA00034104"/>
    </source>
</evidence>
<evidence type="ECO:0000313" key="23">
    <source>
        <dbReference type="Proteomes" id="UP000095300"/>
    </source>
</evidence>
<keyword evidence="6 18" id="KW-0732">Signal</keyword>
<evidence type="ECO:0000256" key="15">
    <source>
        <dbReference type="ARBA" id="ARBA00023286"/>
    </source>
</evidence>
<dbReference type="GO" id="GO:0045211">
    <property type="term" value="C:postsynaptic membrane"/>
    <property type="evidence" value="ECO:0007669"/>
    <property type="project" value="UniProtKB-SubCell"/>
</dbReference>
<feature type="transmembrane region" description="Helical" evidence="18">
    <location>
        <begin position="277"/>
        <end position="295"/>
    </location>
</feature>
<feature type="region of interest" description="Disordered" evidence="19">
    <location>
        <begin position="546"/>
        <end position="569"/>
    </location>
</feature>
<dbReference type="InterPro" id="IPR002394">
    <property type="entry name" value="Nicotinic_acetylcholine_rcpt"/>
</dbReference>
<keyword evidence="7 18" id="KW-1133">Transmembrane helix</keyword>
<keyword evidence="23" id="KW-1185">Reference proteome</keyword>
<dbReference type="GO" id="GO:0007271">
    <property type="term" value="P:synaptic transmission, cholinergic"/>
    <property type="evidence" value="ECO:0007669"/>
    <property type="project" value="UniProtKB-ARBA"/>
</dbReference>
<proteinExistence type="inferred from homology"/>
<sequence>MKWFQVALDMILVLSFISSSTSNPDAKRLYDDLLSNYNKLVRPVVNVTDALTVRIKLKLSQLIDVNLKNQIMTTNLWVEQSWYDYKLQWEPKEYGGVEMLHVPSDHIWRPDIVLYNNADGNFEVTLATKATLNYTGRVEWRPPAIYKSSCEIDVEYFPFDEQTCVMKFGSWTYDGFQVDLRHIDELNGTNVVEVGVDLSEFYTSVEWDILEVPAVRNEKFYTCCDEPYLDITFNITMRRKTLFYTVNLIIPCMGISFLTILVFYLPSDSGEKVSLSISILLSLTVFFLLLAEIIPPTSLVVPLLGKFVLFTMILDTFSICVTVVVLNIHFRSPQTHTMAPWVRTVFINQLPRFLVMRRPLYPISEMIKTSRQLMLRTCNGFELRDQIPPLPPPVALSRLHHSPHKTSRSTSPHLQHRVQSLNLLDEVSAGGVGVSFGAPCALGAAGGGAATISGNFMYPGTVNQETSTTSSLVDTLHHSQYQQTGDSLLDHPLTPTKFRQKTSTSVQTNGFGCVESSTSQYSGYGTIHHPPQHHQPLYHMGQPIGQSATKSSSTTTLHQQQQQHSHPYHLYRQQSTCSANFSPVPAPLHPHQQHQSTTTCDLIGNTNSNVIKSTTTVNSVATASTLAGSCCSVSGAVQIHQGLGTGAACESAATAASANRQQQAAAVQTTTAARGGGEVYPECQREGGPHCCVVKENKLRHRWHKCPELHKAFNGVTYIADQTRKEEESTRVKEDWKFVAMVLDRLFLWIFTIAVVVGTAGIILQAPTLYDTRVPIDVRLSEIASTTAKPNVAKPVL</sequence>
<dbReference type="NCBIfam" id="TIGR00860">
    <property type="entry name" value="LIC"/>
    <property type="match status" value="1"/>
</dbReference>
<dbReference type="InterPro" id="IPR036734">
    <property type="entry name" value="Neur_chan_lig-bd_sf"/>
</dbReference>
<evidence type="ECO:0000256" key="9">
    <source>
        <dbReference type="ARBA" id="ARBA00023065"/>
    </source>
</evidence>
<dbReference type="PRINTS" id="PR00252">
    <property type="entry name" value="NRIONCHANNEL"/>
</dbReference>
<evidence type="ECO:0000256" key="7">
    <source>
        <dbReference type="ARBA" id="ARBA00022989"/>
    </source>
</evidence>
<keyword evidence="15" id="KW-1071">Ligand-gated ion channel</keyword>
<evidence type="ECO:0000256" key="18">
    <source>
        <dbReference type="RuleBase" id="RU000687"/>
    </source>
</evidence>
<keyword evidence="4" id="KW-1003">Cell membrane</keyword>
<evidence type="ECO:0000259" key="21">
    <source>
        <dbReference type="Pfam" id="PF02932"/>
    </source>
</evidence>
<dbReference type="SUPFAM" id="SSF90112">
    <property type="entry name" value="Neurotransmitter-gated ion-channel transmembrane pore"/>
    <property type="match status" value="1"/>
</dbReference>
<gene>
    <name evidence="22" type="primary">106089729</name>
</gene>
<dbReference type="FunFam" id="2.70.170.10:FF:000013">
    <property type="entry name" value="Acetylcholine receptor subunit alpha"/>
    <property type="match status" value="1"/>
</dbReference>
<comment type="similarity">
    <text evidence="2">Belongs to the ligand-gated ion channel (TC 1.A.9) family. Acetylcholine receptor (TC 1.A.9.1) subfamily.</text>
</comment>
<dbReference type="Gene3D" id="2.70.170.10">
    <property type="entry name" value="Neurotransmitter-gated ion-channel ligand-binding domain"/>
    <property type="match status" value="1"/>
</dbReference>
<keyword evidence="3 18" id="KW-0813">Transport</keyword>
<evidence type="ECO:0000256" key="2">
    <source>
        <dbReference type="ARBA" id="ARBA00009237"/>
    </source>
</evidence>
<dbReference type="GO" id="GO:0022848">
    <property type="term" value="F:acetylcholine-gated monoatomic cation-selective channel activity"/>
    <property type="evidence" value="ECO:0007669"/>
    <property type="project" value="InterPro"/>
</dbReference>
<evidence type="ECO:0000256" key="4">
    <source>
        <dbReference type="ARBA" id="ARBA00022475"/>
    </source>
</evidence>
<evidence type="ECO:0000313" key="22">
    <source>
        <dbReference type="EnsemblMetazoa" id="SCAU015707-PA"/>
    </source>
</evidence>
<dbReference type="AlphaFoldDB" id="A0A1I8QBR2"/>
<feature type="transmembrane region" description="Helical" evidence="18">
    <location>
        <begin position="746"/>
        <end position="766"/>
    </location>
</feature>
<dbReference type="STRING" id="35570.A0A1I8QBR2"/>
<dbReference type="PANTHER" id="PTHR18945">
    <property type="entry name" value="NEUROTRANSMITTER GATED ION CHANNEL"/>
    <property type="match status" value="1"/>
</dbReference>
<dbReference type="FunFam" id="1.20.58.390:FF:000012">
    <property type="entry name" value="Acetylcholine receptor subunit alpha-like"/>
    <property type="match status" value="1"/>
</dbReference>
<feature type="compositionally biased region" description="Low complexity" evidence="19">
    <location>
        <begin position="551"/>
        <end position="565"/>
    </location>
</feature>
<keyword evidence="5 18" id="KW-0812">Transmembrane</keyword>
<dbReference type="InterPro" id="IPR038050">
    <property type="entry name" value="Neuro_actylchol_rec"/>
</dbReference>
<evidence type="ECO:0000256" key="12">
    <source>
        <dbReference type="ARBA" id="ARBA00023170"/>
    </source>
</evidence>
<comment type="function">
    <text evidence="1">After binding acetylcholine, the AChR responds by an extensive change in conformation that affects all subunits and leads to opening of an ion-conducting channel across the plasma membrane.</text>
</comment>
<keyword evidence="14" id="KW-0628">Postsynaptic cell membrane</keyword>
<evidence type="ECO:0000256" key="14">
    <source>
        <dbReference type="ARBA" id="ARBA00023257"/>
    </source>
</evidence>
<dbReference type="Gene3D" id="1.20.58.390">
    <property type="entry name" value="Neurotransmitter-gated ion-channel transmembrane domain"/>
    <property type="match status" value="2"/>
</dbReference>
<feature type="signal peptide" evidence="18">
    <location>
        <begin position="1"/>
        <end position="22"/>
    </location>
</feature>
<accession>A0A1I8QBR2</accession>
<organism evidence="22 23">
    <name type="scientific">Stomoxys calcitrans</name>
    <name type="common">Stable fly</name>
    <name type="synonym">Conops calcitrans</name>
    <dbReference type="NCBI Taxonomy" id="35570"/>
    <lineage>
        <taxon>Eukaryota</taxon>
        <taxon>Metazoa</taxon>
        <taxon>Ecdysozoa</taxon>
        <taxon>Arthropoda</taxon>
        <taxon>Hexapoda</taxon>
        <taxon>Insecta</taxon>
        <taxon>Pterygota</taxon>
        <taxon>Neoptera</taxon>
        <taxon>Endopterygota</taxon>
        <taxon>Diptera</taxon>
        <taxon>Brachycera</taxon>
        <taxon>Muscomorpha</taxon>
        <taxon>Muscoidea</taxon>
        <taxon>Muscidae</taxon>
        <taxon>Stomoxys</taxon>
    </lineage>
</organism>
<dbReference type="OrthoDB" id="5975154at2759"/>
<feature type="domain" description="Neurotransmitter-gated ion-channel ligand-binding" evidence="20">
    <location>
        <begin position="27"/>
        <end position="241"/>
    </location>
</feature>